<evidence type="ECO:0000256" key="1">
    <source>
        <dbReference type="ARBA" id="ARBA00009686"/>
    </source>
</evidence>
<organism evidence="4 5">
    <name type="scientific">Cladosporium halotolerans</name>
    <dbReference type="NCBI Taxonomy" id="1052096"/>
    <lineage>
        <taxon>Eukaryota</taxon>
        <taxon>Fungi</taxon>
        <taxon>Dikarya</taxon>
        <taxon>Ascomycota</taxon>
        <taxon>Pezizomycotina</taxon>
        <taxon>Dothideomycetes</taxon>
        <taxon>Dothideomycetidae</taxon>
        <taxon>Cladosporiales</taxon>
        <taxon>Cladosporiaceae</taxon>
        <taxon>Cladosporium</taxon>
    </lineage>
</organism>
<dbReference type="RefSeq" id="XP_069232985.1">
    <property type="nucleotide sequence ID" value="XM_069369884.1"/>
</dbReference>
<proteinExistence type="inferred from homology"/>
<evidence type="ECO:0000313" key="5">
    <source>
        <dbReference type="Proteomes" id="UP000803884"/>
    </source>
</evidence>
<evidence type="ECO:0000259" key="3">
    <source>
        <dbReference type="Pfam" id="PF02114"/>
    </source>
</evidence>
<dbReference type="PANTHER" id="PTHR46052">
    <property type="entry name" value="PHOSDUCIN-LIKE PROTEIN"/>
    <property type="match status" value="1"/>
</dbReference>
<dbReference type="Proteomes" id="UP000803884">
    <property type="component" value="Unassembled WGS sequence"/>
</dbReference>
<dbReference type="AlphaFoldDB" id="A0AB34L1W8"/>
<dbReference type="InterPro" id="IPR024253">
    <property type="entry name" value="Phosducin_thioredoxin-like_dom"/>
</dbReference>
<reference evidence="4 5" key="1">
    <citation type="journal article" date="2020" name="Microbiol. Resour. Announc.">
        <title>Draft Genome Sequence of a Cladosporium Species Isolated from the Mesophotic Ascidian Didemnum maculosum.</title>
        <authorList>
            <person name="Gioti A."/>
            <person name="Siaperas R."/>
            <person name="Nikolaivits E."/>
            <person name="Le Goff G."/>
            <person name="Ouazzani J."/>
            <person name="Kotoulas G."/>
            <person name="Topakas E."/>
        </authorList>
    </citation>
    <scope>NUCLEOTIDE SEQUENCE [LARGE SCALE GENOMIC DNA]</scope>
    <source>
        <strain evidence="4 5">TM138-S3</strain>
    </source>
</reference>
<sequence>MATAAQDEFNELMRDKERRTAHPEDADSDARSFLNLSDDDESDAARTPTTTTFDNEAPPRASTSSARHVIPRTRYGANTGPKGVISDAQHFRDSQRNHRTSLRSLVPPSQAPAAEEPQRHWTQDPRGLEKLDEDEDLVDEEAEDGFMAKWRQGRLKELQSGGGYESSLHNSGRSRRAYGGLTTVDGEGYLDAVEKSPAGTVVVVYIYDDMSGVSQMIEDCVRTLAKKHGSVRFVRLHFQDAEMEPAGVPAMIAYRNGDKFAGLVPIMEEMPDDADLSSLTLETVMKRHQILS</sequence>
<dbReference type="SUPFAM" id="SSF52833">
    <property type="entry name" value="Thioredoxin-like"/>
    <property type="match status" value="1"/>
</dbReference>
<feature type="compositionally biased region" description="Basic and acidic residues" evidence="2">
    <location>
        <begin position="11"/>
        <end position="30"/>
    </location>
</feature>
<dbReference type="GeneID" id="96002722"/>
<protein>
    <recommendedName>
        <fullName evidence="3">Phosducin domain-containing protein</fullName>
    </recommendedName>
</protein>
<feature type="compositionally biased region" description="Basic and acidic residues" evidence="2">
    <location>
        <begin position="116"/>
        <end position="130"/>
    </location>
</feature>
<dbReference type="Gene3D" id="1.10.168.10">
    <property type="entry name" value="Phosducin, domain 2"/>
    <property type="match status" value="1"/>
</dbReference>
<dbReference type="PANTHER" id="PTHR46052:SF1">
    <property type="entry name" value="PHOSDUCIN-LIKE PROTEIN"/>
    <property type="match status" value="1"/>
</dbReference>
<name>A0AB34L1W8_9PEZI</name>
<comment type="similarity">
    <text evidence="1">Belongs to the phosducin family.</text>
</comment>
<feature type="domain" description="Phosducin" evidence="3">
    <location>
        <begin position="75"/>
        <end position="273"/>
    </location>
</feature>
<dbReference type="InterPro" id="IPR023196">
    <property type="entry name" value="Phosducin_N_dom_sf"/>
</dbReference>
<comment type="caution">
    <text evidence="4">The sequence shown here is derived from an EMBL/GenBank/DDBJ whole genome shotgun (WGS) entry which is preliminary data.</text>
</comment>
<dbReference type="Gene3D" id="3.40.30.10">
    <property type="entry name" value="Glutaredoxin"/>
    <property type="match status" value="1"/>
</dbReference>
<dbReference type="InterPro" id="IPR051499">
    <property type="entry name" value="Phosducin-like_reg"/>
</dbReference>
<accession>A0AB34L1W8</accession>
<keyword evidence="5" id="KW-1185">Reference proteome</keyword>
<evidence type="ECO:0000256" key="2">
    <source>
        <dbReference type="SAM" id="MobiDB-lite"/>
    </source>
</evidence>
<feature type="region of interest" description="Disordered" evidence="2">
    <location>
        <begin position="1"/>
        <end position="134"/>
    </location>
</feature>
<dbReference type="EMBL" id="JAAQHG020000003">
    <property type="protein sequence ID" value="KAL1589880.1"/>
    <property type="molecule type" value="Genomic_DNA"/>
</dbReference>
<gene>
    <name evidence="4" type="ORF">WHR41_01278</name>
</gene>
<evidence type="ECO:0000313" key="4">
    <source>
        <dbReference type="EMBL" id="KAL1589880.1"/>
    </source>
</evidence>
<dbReference type="Pfam" id="PF02114">
    <property type="entry name" value="Phosducin"/>
    <property type="match status" value="1"/>
</dbReference>
<dbReference type="InterPro" id="IPR036249">
    <property type="entry name" value="Thioredoxin-like_sf"/>
</dbReference>